<dbReference type="EMBL" id="MFMA01000047">
    <property type="protein sequence ID" value="OGG73655.1"/>
    <property type="molecule type" value="Genomic_DNA"/>
</dbReference>
<dbReference type="Gene3D" id="3.40.50.300">
    <property type="entry name" value="P-loop containing nucleotide triphosphate hydrolases"/>
    <property type="match status" value="2"/>
</dbReference>
<evidence type="ECO:0000313" key="4">
    <source>
        <dbReference type="Proteomes" id="UP000178427"/>
    </source>
</evidence>
<accession>A0A1F6EJ28</accession>
<evidence type="ECO:0000259" key="2">
    <source>
        <dbReference type="Pfam" id="PF02463"/>
    </source>
</evidence>
<evidence type="ECO:0000313" key="3">
    <source>
        <dbReference type="EMBL" id="OGG73655.1"/>
    </source>
</evidence>
<evidence type="ECO:0000256" key="1">
    <source>
        <dbReference type="SAM" id="Coils"/>
    </source>
</evidence>
<reference evidence="3 4" key="1">
    <citation type="journal article" date="2016" name="Nat. Commun.">
        <title>Thousands of microbial genomes shed light on interconnected biogeochemical processes in an aquifer system.</title>
        <authorList>
            <person name="Anantharaman K."/>
            <person name="Brown C.T."/>
            <person name="Hug L.A."/>
            <person name="Sharon I."/>
            <person name="Castelle C.J."/>
            <person name="Probst A.J."/>
            <person name="Thomas B.C."/>
            <person name="Singh A."/>
            <person name="Wilkins M.J."/>
            <person name="Karaoz U."/>
            <person name="Brodie E.L."/>
            <person name="Williams K.H."/>
            <person name="Hubbard S.S."/>
            <person name="Banfield J.F."/>
        </authorList>
    </citation>
    <scope>NUCLEOTIDE SEQUENCE [LARGE SCALE GENOMIC DNA]</scope>
</reference>
<dbReference type="SUPFAM" id="SSF52540">
    <property type="entry name" value="P-loop containing nucleoside triphosphate hydrolases"/>
    <property type="match status" value="1"/>
</dbReference>
<gene>
    <name evidence="3" type="ORF">A3A40_00960</name>
</gene>
<proteinExistence type="predicted"/>
<name>A0A1F6EJ28_9BACT</name>
<keyword evidence="1" id="KW-0175">Coiled coil</keyword>
<dbReference type="AlphaFoldDB" id="A0A1F6EJ28"/>
<dbReference type="STRING" id="1798513.A3A40_00960"/>
<dbReference type="PANTHER" id="PTHR43977">
    <property type="entry name" value="STRUCTURAL MAINTENANCE OF CHROMOSOMES PROTEIN 3"/>
    <property type="match status" value="1"/>
</dbReference>
<dbReference type="Proteomes" id="UP000178427">
    <property type="component" value="Unassembled WGS sequence"/>
</dbReference>
<dbReference type="Pfam" id="PF02463">
    <property type="entry name" value="SMC_N"/>
    <property type="match status" value="1"/>
</dbReference>
<feature type="coiled-coil region" evidence="1">
    <location>
        <begin position="334"/>
        <end position="368"/>
    </location>
</feature>
<comment type="caution">
    <text evidence="3">The sequence shown here is derived from an EMBL/GenBank/DDBJ whole genome shotgun (WGS) entry which is preliminary data.</text>
</comment>
<protein>
    <recommendedName>
        <fullName evidence="2">RecF/RecN/SMC N-terminal domain-containing protein</fullName>
    </recommendedName>
</protein>
<feature type="domain" description="RecF/RecN/SMC N-terminal" evidence="2">
    <location>
        <begin position="59"/>
        <end position="779"/>
    </location>
</feature>
<dbReference type="InterPro" id="IPR027417">
    <property type="entry name" value="P-loop_NTPase"/>
</dbReference>
<dbReference type="InterPro" id="IPR003395">
    <property type="entry name" value="RecF/RecN/SMC_N"/>
</dbReference>
<feature type="coiled-coil region" evidence="1">
    <location>
        <begin position="262"/>
        <end position="289"/>
    </location>
</feature>
<organism evidence="3 4">
    <name type="scientific">Candidatus Kaiserbacteria bacterium RIFCSPLOWO2_01_FULL_54_20</name>
    <dbReference type="NCBI Taxonomy" id="1798513"/>
    <lineage>
        <taxon>Bacteria</taxon>
        <taxon>Candidatus Kaiseribacteriota</taxon>
    </lineage>
</organism>
<sequence length="794" mass="87844">MLARLYLEGLISHVLFKIFPSSWKLKAIVASLVQPSLARESEQVRFPLASLGCKLLIMYLKSIELVGFKSFGKKTELVFGSPIVAVVGPNGSGKSNVAEAFRFVLGEQSMKSMRSKKGEDLIWGGSPGLSRANRGAVKVVFDNSSRLLDLDFSEVVIERVVHRDGQNEYLLNGTQVRLKDVIRLLAGANIGGSGYQIISQGEADRILNASPKERREMVEDALGLKLYQHKKAESERKLEETGINIDKTKSLRRELAPHINFLRVQVEKIEKARELKEQLAAKLNEYLAREHAWISQEDARLSEEIRAHETELRKLSEGVRAARGTRGSSSDAALAGLQGKLTEREGKLAAARRESERLARELGRAEGALEANNVTVEAIVPVPHVRNFARELDATVSELERVDDITRVRSVLQDIRSRIKSFIEGLSGAAPVTNEEVKQQVKSLADSLARVQQEETNLAGELESLRRGIAEARESGFAAERDLVELEASVREAQGKLSGVRAARENIAEARRRFEEEVREGIALVGVAVHSWEKAEIPPGALSEERGVQEKRRRDIERFKIKIEESGVGSGDQIVREFKQTKERDEFLAKELTDLEKSAASLKDIIVELEKTIDARFHDGLKQINEALKNFFQKLFGGGEAKLKVEEPRRRASRTVLGMENGDDDDEEAVEEGDELYAGLSINVSLPRKKIRGLEVLSGGERALTSIALIFSMTQVNPPPFLVLDETDAALDEANSKRYADMILGLGAKSQLIVITHNRATMAAAGELYGVTMGQDGVSKLLSVKLEEAEKVAK</sequence>